<gene>
    <name evidence="5" type="ORF">KWG56_00555</name>
</gene>
<evidence type="ECO:0000259" key="4">
    <source>
        <dbReference type="PROSITE" id="PS51032"/>
    </source>
</evidence>
<organism evidence="5 6">
    <name type="scientific">Brevundimonas nasdae</name>
    <dbReference type="NCBI Taxonomy" id="172043"/>
    <lineage>
        <taxon>Bacteria</taxon>
        <taxon>Pseudomonadati</taxon>
        <taxon>Pseudomonadota</taxon>
        <taxon>Alphaproteobacteria</taxon>
        <taxon>Caulobacterales</taxon>
        <taxon>Caulobacteraceae</taxon>
        <taxon>Brevundimonas</taxon>
    </lineage>
</organism>
<dbReference type="InterPro" id="IPR001471">
    <property type="entry name" value="AP2/ERF_dom"/>
</dbReference>
<accession>A0ABX8THT3</accession>
<keyword evidence="3" id="KW-0804">Transcription</keyword>
<proteinExistence type="predicted"/>
<dbReference type="EMBL" id="CP080034">
    <property type="protein sequence ID" value="QYC10549.1"/>
    <property type="molecule type" value="Genomic_DNA"/>
</dbReference>
<feature type="domain" description="AP2/ERF" evidence="4">
    <location>
        <begin position="115"/>
        <end position="169"/>
    </location>
</feature>
<keyword evidence="6" id="KW-1185">Reference proteome</keyword>
<keyword evidence="1" id="KW-0805">Transcription regulation</keyword>
<dbReference type="PROSITE" id="PS51032">
    <property type="entry name" value="AP2_ERF"/>
    <property type="match status" value="1"/>
</dbReference>
<keyword evidence="5" id="KW-0378">Hydrolase</keyword>
<dbReference type="InterPro" id="IPR003615">
    <property type="entry name" value="HNH_nuc"/>
</dbReference>
<dbReference type="GeneID" id="94373734"/>
<evidence type="ECO:0000256" key="2">
    <source>
        <dbReference type="ARBA" id="ARBA00023125"/>
    </source>
</evidence>
<name>A0ABX8THT3_9CAUL</name>
<evidence type="ECO:0000256" key="1">
    <source>
        <dbReference type="ARBA" id="ARBA00023015"/>
    </source>
</evidence>
<protein>
    <submittedName>
        <fullName evidence="5">HNH endonuclease</fullName>
    </submittedName>
</protein>
<dbReference type="RefSeq" id="WP_219353301.1">
    <property type="nucleotide sequence ID" value="NZ_CP080034.1"/>
</dbReference>
<evidence type="ECO:0000313" key="6">
    <source>
        <dbReference type="Proteomes" id="UP000824334"/>
    </source>
</evidence>
<sequence length="169" mass="18683">MRTVRQCVERDGVGIVPLSRGLEAVVDLVDLPLVEPFNWAALCTKTGHAYAQRSRTIEGRVTHILMHRAIIEPPPGMVIDHINGNGLDNRRSNLRICSHNDNMKNQVVHRINKLQAKGVYLPKGKQRYRATITFNGRKIRLGSYATVQEAAAAYKGAAIALGGEFANDT</sequence>
<dbReference type="Proteomes" id="UP000824334">
    <property type="component" value="Chromosome"/>
</dbReference>
<dbReference type="Pfam" id="PF13392">
    <property type="entry name" value="HNH_3"/>
    <property type="match status" value="1"/>
</dbReference>
<evidence type="ECO:0000313" key="5">
    <source>
        <dbReference type="EMBL" id="QYC10549.1"/>
    </source>
</evidence>
<keyword evidence="2" id="KW-0238">DNA-binding</keyword>
<evidence type="ECO:0000256" key="3">
    <source>
        <dbReference type="ARBA" id="ARBA00023163"/>
    </source>
</evidence>
<reference evidence="5 6" key="1">
    <citation type="submission" date="2021-07" db="EMBL/GenBank/DDBJ databases">
        <title>Isolation and characterization of bacteria from a gold mining with a capacity of golden bioaccumulation.</title>
        <authorList>
            <person name="Yang X.J."/>
        </authorList>
    </citation>
    <scope>NUCLEOTIDE SEQUENCE [LARGE SCALE GENOMIC DNA]</scope>
    <source>
        <strain evidence="5 6">Au29</strain>
    </source>
</reference>
<keyword evidence="5" id="KW-0540">Nuclease</keyword>
<keyword evidence="5" id="KW-0255">Endonuclease</keyword>
<dbReference type="GO" id="GO:0004519">
    <property type="term" value="F:endonuclease activity"/>
    <property type="evidence" value="ECO:0007669"/>
    <property type="project" value="UniProtKB-KW"/>
</dbReference>